<dbReference type="InterPro" id="IPR025668">
    <property type="entry name" value="Tnp_DDE_dom"/>
</dbReference>
<accession>A0A841FMI2</accession>
<dbReference type="Proteomes" id="UP000548476">
    <property type="component" value="Unassembled WGS sequence"/>
</dbReference>
<feature type="region of interest" description="Disordered" evidence="1">
    <location>
        <begin position="39"/>
        <end position="69"/>
    </location>
</feature>
<evidence type="ECO:0000256" key="1">
    <source>
        <dbReference type="SAM" id="MobiDB-lite"/>
    </source>
</evidence>
<organism evidence="3 4">
    <name type="scientific">Phytomonospora endophytica</name>
    <dbReference type="NCBI Taxonomy" id="714109"/>
    <lineage>
        <taxon>Bacteria</taxon>
        <taxon>Bacillati</taxon>
        <taxon>Actinomycetota</taxon>
        <taxon>Actinomycetes</taxon>
        <taxon>Micromonosporales</taxon>
        <taxon>Micromonosporaceae</taxon>
        <taxon>Phytomonospora</taxon>
    </lineage>
</organism>
<evidence type="ECO:0000313" key="4">
    <source>
        <dbReference type="Proteomes" id="UP000548476"/>
    </source>
</evidence>
<comment type="caution">
    <text evidence="3">The sequence shown here is derived from an EMBL/GenBank/DDBJ whole genome shotgun (WGS) entry which is preliminary data.</text>
</comment>
<dbReference type="EMBL" id="JACHGT010000005">
    <property type="protein sequence ID" value="MBB6035008.1"/>
    <property type="molecule type" value="Genomic_DNA"/>
</dbReference>
<evidence type="ECO:0000259" key="2">
    <source>
        <dbReference type="Pfam" id="PF13586"/>
    </source>
</evidence>
<feature type="compositionally biased region" description="Basic residues" evidence="1">
    <location>
        <begin position="1"/>
        <end position="10"/>
    </location>
</feature>
<dbReference type="PANTHER" id="PTHR30007">
    <property type="entry name" value="PHP DOMAIN PROTEIN"/>
    <property type="match status" value="1"/>
</dbReference>
<gene>
    <name evidence="3" type="ORF">HNR73_002862</name>
</gene>
<proteinExistence type="predicted"/>
<sequence>MAAIRVKRPGPGRPRTRPDHVIADKGYSTRAIRTHLRKRGIGATIPERADHKTNRARRGPRGGRPPTFDQQRYKHRNVVERCFNHLKQWRGIATRYDKTSQSYAAAITLAAIHQWLPNSANTP</sequence>
<feature type="domain" description="Transposase DDE" evidence="2">
    <location>
        <begin position="21"/>
        <end position="116"/>
    </location>
</feature>
<feature type="region of interest" description="Disordered" evidence="1">
    <location>
        <begin position="1"/>
        <end position="21"/>
    </location>
</feature>
<dbReference type="AlphaFoldDB" id="A0A841FMI2"/>
<name>A0A841FMI2_9ACTN</name>
<reference evidence="3 4" key="1">
    <citation type="submission" date="2020-08" db="EMBL/GenBank/DDBJ databases">
        <title>Genomic Encyclopedia of Type Strains, Phase IV (KMG-IV): sequencing the most valuable type-strain genomes for metagenomic binning, comparative biology and taxonomic classification.</title>
        <authorList>
            <person name="Goeker M."/>
        </authorList>
    </citation>
    <scope>NUCLEOTIDE SEQUENCE [LARGE SCALE GENOMIC DNA]</scope>
    <source>
        <strain evidence="3 4">YIM 65646</strain>
    </source>
</reference>
<evidence type="ECO:0000313" key="3">
    <source>
        <dbReference type="EMBL" id="MBB6035008.1"/>
    </source>
</evidence>
<dbReference type="Pfam" id="PF13586">
    <property type="entry name" value="DDE_Tnp_1_2"/>
    <property type="match status" value="1"/>
</dbReference>
<protein>
    <submittedName>
        <fullName evidence="3">Transposase</fullName>
    </submittedName>
</protein>
<dbReference type="PANTHER" id="PTHR30007:SF1">
    <property type="entry name" value="BLR1914 PROTEIN"/>
    <property type="match status" value="1"/>
</dbReference>
<keyword evidence="4" id="KW-1185">Reference proteome</keyword>